<evidence type="ECO:0000313" key="2">
    <source>
        <dbReference type="Proteomes" id="UP001501175"/>
    </source>
</evidence>
<dbReference type="EMBL" id="BAABHD010000023">
    <property type="protein sequence ID" value="GAA4454010.1"/>
    <property type="molecule type" value="Genomic_DNA"/>
</dbReference>
<sequence length="169" mass="19705">MKTLTADYQAKSTNYLTFELTQGDESIGRLSYKNWFQFAASIELADHSTYQIVPKGFWGSTIELKEADTVLLKFSMNWNGNIVLQTYFNSIEKDYLFKHRGVFNESFILIDQEETELLVLKPHVKWSNLNYEYKIQSSDRFESLSTKELLLLISVHCANYYMSIMAGTY</sequence>
<dbReference type="RefSeq" id="WP_345243053.1">
    <property type="nucleotide sequence ID" value="NZ_BAABHD010000023.1"/>
</dbReference>
<keyword evidence="2" id="KW-1185">Reference proteome</keyword>
<reference evidence="2" key="1">
    <citation type="journal article" date="2019" name="Int. J. Syst. Evol. Microbiol.">
        <title>The Global Catalogue of Microorganisms (GCM) 10K type strain sequencing project: providing services to taxonomists for standard genome sequencing and annotation.</title>
        <authorList>
            <consortium name="The Broad Institute Genomics Platform"/>
            <consortium name="The Broad Institute Genome Sequencing Center for Infectious Disease"/>
            <person name="Wu L."/>
            <person name="Ma J."/>
        </authorList>
    </citation>
    <scope>NUCLEOTIDE SEQUENCE [LARGE SCALE GENOMIC DNA]</scope>
    <source>
        <strain evidence="2">JCM 17927</strain>
    </source>
</reference>
<gene>
    <name evidence="1" type="ORF">GCM10023189_19940</name>
</gene>
<evidence type="ECO:0000313" key="1">
    <source>
        <dbReference type="EMBL" id="GAA4454010.1"/>
    </source>
</evidence>
<proteinExistence type="predicted"/>
<accession>A0ABP8MT75</accession>
<organism evidence="1 2">
    <name type="scientific">Nibrella saemangeumensis</name>
    <dbReference type="NCBI Taxonomy" id="1084526"/>
    <lineage>
        <taxon>Bacteria</taxon>
        <taxon>Pseudomonadati</taxon>
        <taxon>Bacteroidota</taxon>
        <taxon>Cytophagia</taxon>
        <taxon>Cytophagales</taxon>
        <taxon>Spirosomataceae</taxon>
        <taxon>Nibrella</taxon>
    </lineage>
</organism>
<comment type="caution">
    <text evidence="1">The sequence shown here is derived from an EMBL/GenBank/DDBJ whole genome shotgun (WGS) entry which is preliminary data.</text>
</comment>
<dbReference type="Proteomes" id="UP001501175">
    <property type="component" value="Unassembled WGS sequence"/>
</dbReference>
<name>A0ABP8MT75_9BACT</name>
<protein>
    <submittedName>
        <fullName evidence="1">Uncharacterized protein</fullName>
    </submittedName>
</protein>